<keyword evidence="1" id="KW-0472">Membrane</keyword>
<name>A0ABR9S6D9_9BURK</name>
<comment type="caution">
    <text evidence="2">The sequence shown here is derived from an EMBL/GenBank/DDBJ whole genome shotgun (WGS) entry which is preliminary data.</text>
</comment>
<feature type="transmembrane region" description="Helical" evidence="1">
    <location>
        <begin position="43"/>
        <end position="60"/>
    </location>
</feature>
<evidence type="ECO:0000313" key="2">
    <source>
        <dbReference type="EMBL" id="MBE7368567.1"/>
    </source>
</evidence>
<protein>
    <submittedName>
        <fullName evidence="2">Uncharacterized protein</fullName>
    </submittedName>
</protein>
<dbReference type="EMBL" id="JADDIV010000004">
    <property type="protein sequence ID" value="MBE7368567.1"/>
    <property type="molecule type" value="Genomic_DNA"/>
</dbReference>
<dbReference type="Proteomes" id="UP000806285">
    <property type="component" value="Unassembled WGS sequence"/>
</dbReference>
<keyword evidence="1" id="KW-0812">Transmembrane</keyword>
<accession>A0ABR9S6D9</accession>
<organism evidence="2 3">
    <name type="scientific">Ramlibacter pallidus</name>
    <dbReference type="NCBI Taxonomy" id="2780087"/>
    <lineage>
        <taxon>Bacteria</taxon>
        <taxon>Pseudomonadati</taxon>
        <taxon>Pseudomonadota</taxon>
        <taxon>Betaproteobacteria</taxon>
        <taxon>Burkholderiales</taxon>
        <taxon>Comamonadaceae</taxon>
        <taxon>Ramlibacter</taxon>
    </lineage>
</organism>
<dbReference type="RefSeq" id="WP_193677208.1">
    <property type="nucleotide sequence ID" value="NZ_JADDIV010000004.1"/>
</dbReference>
<gene>
    <name evidence="2" type="ORF">IM787_13490</name>
</gene>
<reference evidence="2 3" key="1">
    <citation type="submission" date="2020-10" db="EMBL/GenBank/DDBJ databases">
        <title>Ramlibacter sp. HM2 16S ribosomal RNA gene Genome sequencing and assembly.</title>
        <authorList>
            <person name="Kang M."/>
        </authorList>
    </citation>
    <scope>NUCLEOTIDE SEQUENCE [LARGE SCALE GENOMIC DNA]</scope>
    <source>
        <strain evidence="2 3">HM2</strain>
    </source>
</reference>
<evidence type="ECO:0000313" key="3">
    <source>
        <dbReference type="Proteomes" id="UP000806285"/>
    </source>
</evidence>
<keyword evidence="3" id="KW-1185">Reference proteome</keyword>
<keyword evidence="1" id="KW-1133">Transmembrane helix</keyword>
<sequence length="174" mass="18412">MAFTVTSAGRRLVMAALLALAIAGLVVRHFAPNPSTLRDVGTLLLVLWLPAVGNLVAYLVRKMPRKPDARPANAFAPGSAFTPQLRAEIETEGIPAHVASPLTAGDARFMVVKGQHAFTARLERPLVEMLAAPGKQVIGLELLHPATALPHLRAGGDFHVVVGRTAVAKGRVVE</sequence>
<evidence type="ECO:0000256" key="1">
    <source>
        <dbReference type="SAM" id="Phobius"/>
    </source>
</evidence>
<feature type="transmembrane region" description="Helical" evidence="1">
    <location>
        <begin position="12"/>
        <end position="31"/>
    </location>
</feature>
<proteinExistence type="predicted"/>